<proteinExistence type="predicted"/>
<organism evidence="1 2">
    <name type="scientific">Ficus carica</name>
    <name type="common">Common fig</name>
    <dbReference type="NCBI Taxonomy" id="3494"/>
    <lineage>
        <taxon>Eukaryota</taxon>
        <taxon>Viridiplantae</taxon>
        <taxon>Streptophyta</taxon>
        <taxon>Embryophyta</taxon>
        <taxon>Tracheophyta</taxon>
        <taxon>Spermatophyta</taxon>
        <taxon>Magnoliopsida</taxon>
        <taxon>eudicotyledons</taxon>
        <taxon>Gunneridae</taxon>
        <taxon>Pentapetalae</taxon>
        <taxon>rosids</taxon>
        <taxon>fabids</taxon>
        <taxon>Rosales</taxon>
        <taxon>Moraceae</taxon>
        <taxon>Ficeae</taxon>
        <taxon>Ficus</taxon>
    </lineage>
</organism>
<dbReference type="Proteomes" id="UP001187192">
    <property type="component" value="Unassembled WGS sequence"/>
</dbReference>
<accession>A0AA88E831</accession>
<evidence type="ECO:0000313" key="2">
    <source>
        <dbReference type="Proteomes" id="UP001187192"/>
    </source>
</evidence>
<dbReference type="AlphaFoldDB" id="A0AA88E831"/>
<protein>
    <submittedName>
        <fullName evidence="1">Uncharacterized protein</fullName>
    </submittedName>
</protein>
<sequence length="70" mass="7737">MADRAIEGCKLCELFSLATRAASSQRSGFSLSVSSGTTNSPWCRYSDVTSLCLRLWSVTVMVGRKEERNE</sequence>
<gene>
    <name evidence="1" type="ORF">TIFTF001_038873</name>
</gene>
<evidence type="ECO:0000313" key="1">
    <source>
        <dbReference type="EMBL" id="GMN69827.1"/>
    </source>
</evidence>
<name>A0AA88E831_FICCA</name>
<reference evidence="1" key="1">
    <citation type="submission" date="2023-07" db="EMBL/GenBank/DDBJ databases">
        <title>draft genome sequence of fig (Ficus carica).</title>
        <authorList>
            <person name="Takahashi T."/>
            <person name="Nishimura K."/>
        </authorList>
    </citation>
    <scope>NUCLEOTIDE SEQUENCE</scope>
</reference>
<dbReference type="EMBL" id="BTGU01000946">
    <property type="protein sequence ID" value="GMN69827.1"/>
    <property type="molecule type" value="Genomic_DNA"/>
</dbReference>
<dbReference type="Gramene" id="FCD_00029035-RA">
    <property type="protein sequence ID" value="FCD_00029035-RA:cds"/>
    <property type="gene ID" value="FCD_00029035"/>
</dbReference>
<comment type="caution">
    <text evidence="1">The sequence shown here is derived from an EMBL/GenBank/DDBJ whole genome shotgun (WGS) entry which is preliminary data.</text>
</comment>
<keyword evidence="2" id="KW-1185">Reference proteome</keyword>